<dbReference type="AlphaFoldDB" id="K7Z5V1"/>
<accession>K7Z5V1</accession>
<dbReference type="Proteomes" id="UP000010077">
    <property type="component" value="Chromosome"/>
</dbReference>
<dbReference type="EMBL" id="CP003539">
    <property type="protein sequence ID" value="AFX99448.1"/>
    <property type="molecule type" value="Genomic_DNA"/>
</dbReference>
<dbReference type="KEGG" id="thal:A1OE_1274"/>
<evidence type="ECO:0000313" key="1">
    <source>
        <dbReference type="EMBL" id="AFX99448.1"/>
    </source>
</evidence>
<gene>
    <name evidence="1" type="ORF">A1OE_1274</name>
</gene>
<dbReference type="HOGENOM" id="CLU_2895582_0_0_5"/>
<reference evidence="1 2" key="1">
    <citation type="journal article" date="2012" name="Proc. Natl. Acad. Sci. U.S.A.">
        <title>Genome streamlining and chemical defense in a coral reef symbiosis.</title>
        <authorList>
            <person name="Kwan J.C."/>
            <person name="Donia M.S."/>
            <person name="Han A.W."/>
            <person name="Hirose E."/>
            <person name="Haygood M.G."/>
            <person name="Schmidt E.W."/>
        </authorList>
    </citation>
    <scope>NUCLEOTIDE SEQUENCE [LARGE SCALE GENOMIC DNA]</scope>
    <source>
        <strain evidence="1 2">L2</strain>
    </source>
</reference>
<organism evidence="1 2">
    <name type="scientific">Candidatus Endolissoclinum faulkneri L2</name>
    <dbReference type="NCBI Taxonomy" id="1193729"/>
    <lineage>
        <taxon>Bacteria</taxon>
        <taxon>Pseudomonadati</taxon>
        <taxon>Pseudomonadota</taxon>
        <taxon>Alphaproteobacteria</taxon>
        <taxon>Rhodospirillales</taxon>
        <taxon>Rhodospirillaceae</taxon>
        <taxon>Candidatus Endolissoclinum</taxon>
    </lineage>
</organism>
<name>K7Z5V1_9PROT</name>
<sequence>MFIDNSYLPQYVKYVTYNLEKLLLHLVLFLKENLFKINNNIFTIDFIFVVKKNKCLIKQAYL</sequence>
<keyword evidence="2" id="KW-1185">Reference proteome</keyword>
<protein>
    <submittedName>
        <fullName evidence="1">Uncharacterized protein</fullName>
    </submittedName>
</protein>
<evidence type="ECO:0000313" key="2">
    <source>
        <dbReference type="Proteomes" id="UP000010077"/>
    </source>
</evidence>
<proteinExistence type="predicted"/>